<evidence type="ECO:0000313" key="2">
    <source>
        <dbReference type="Proteomes" id="UP000823868"/>
    </source>
</evidence>
<reference evidence="1" key="2">
    <citation type="submission" date="2021-04" db="EMBL/GenBank/DDBJ databases">
        <authorList>
            <person name="Gilroy R."/>
        </authorList>
    </citation>
    <scope>NUCLEOTIDE SEQUENCE</scope>
    <source>
        <strain evidence="1">ChiBcec16_6824</strain>
    </source>
</reference>
<reference evidence="1" key="1">
    <citation type="journal article" date="2021" name="PeerJ">
        <title>Extensive microbial diversity within the chicken gut microbiome revealed by metagenomics and culture.</title>
        <authorList>
            <person name="Gilroy R."/>
            <person name="Ravi A."/>
            <person name="Getino M."/>
            <person name="Pursley I."/>
            <person name="Horton D.L."/>
            <person name="Alikhan N.F."/>
            <person name="Baker D."/>
            <person name="Gharbi K."/>
            <person name="Hall N."/>
            <person name="Watson M."/>
            <person name="Adriaenssens E.M."/>
            <person name="Foster-Nyarko E."/>
            <person name="Jarju S."/>
            <person name="Secka A."/>
            <person name="Antonio M."/>
            <person name="Oren A."/>
            <person name="Chaudhuri R.R."/>
            <person name="La Ragione R."/>
            <person name="Hildebrand F."/>
            <person name="Pallen M.J."/>
        </authorList>
    </citation>
    <scope>NUCLEOTIDE SEQUENCE</scope>
    <source>
        <strain evidence="1">ChiBcec16_6824</strain>
    </source>
</reference>
<evidence type="ECO:0000313" key="1">
    <source>
        <dbReference type="EMBL" id="HIY21565.1"/>
    </source>
</evidence>
<dbReference type="Proteomes" id="UP000823868">
    <property type="component" value="Unassembled WGS sequence"/>
</dbReference>
<gene>
    <name evidence="1" type="ORF">H9841_06670</name>
</gene>
<sequence>MIQSVDFLTGAVVQELRPVCDYWQLVTDGPIVSLYNPFQVFLPHQEQPSHHWDCGMVEGQTVVSECCEEDAYYQITLGNGVRLQISLRPEDYTGPEGVYILNSNAGLFLVF</sequence>
<name>A0A9D1Y8Q2_9FIRM</name>
<organism evidence="1 2">
    <name type="scientific">Candidatus Flavonifractor merdigallinarum</name>
    <dbReference type="NCBI Taxonomy" id="2838589"/>
    <lineage>
        <taxon>Bacteria</taxon>
        <taxon>Bacillati</taxon>
        <taxon>Bacillota</taxon>
        <taxon>Clostridia</taxon>
        <taxon>Eubacteriales</taxon>
        <taxon>Oscillospiraceae</taxon>
        <taxon>Flavonifractor</taxon>
    </lineage>
</organism>
<accession>A0A9D1Y8Q2</accession>
<proteinExistence type="predicted"/>
<dbReference type="AlphaFoldDB" id="A0A9D1Y8Q2"/>
<comment type="caution">
    <text evidence="1">The sequence shown here is derived from an EMBL/GenBank/DDBJ whole genome shotgun (WGS) entry which is preliminary data.</text>
</comment>
<protein>
    <submittedName>
        <fullName evidence="1">Uncharacterized protein</fullName>
    </submittedName>
</protein>
<dbReference type="EMBL" id="DXDX01000123">
    <property type="protein sequence ID" value="HIY21565.1"/>
    <property type="molecule type" value="Genomic_DNA"/>
</dbReference>